<dbReference type="Gene3D" id="3.30.450.20">
    <property type="entry name" value="PAS domain"/>
    <property type="match status" value="2"/>
</dbReference>
<dbReference type="InterPro" id="IPR035965">
    <property type="entry name" value="PAS-like_dom_sf"/>
</dbReference>
<dbReference type="EC" id="2.7.13.3" evidence="2"/>
<dbReference type="PROSITE" id="PS50113">
    <property type="entry name" value="PAC"/>
    <property type="match status" value="2"/>
</dbReference>
<dbReference type="Pfam" id="PF02518">
    <property type="entry name" value="HATPase_c"/>
    <property type="match status" value="1"/>
</dbReference>
<dbReference type="InterPro" id="IPR036890">
    <property type="entry name" value="HATPase_C_sf"/>
</dbReference>
<keyword evidence="10" id="KW-1185">Reference proteome</keyword>
<dbReference type="InterPro" id="IPR003661">
    <property type="entry name" value="HisK_dim/P_dom"/>
</dbReference>
<keyword evidence="4" id="KW-0808">Transferase</keyword>
<dbReference type="InterPro" id="IPR003594">
    <property type="entry name" value="HATPase_dom"/>
</dbReference>
<dbReference type="SMART" id="SM00387">
    <property type="entry name" value="HATPase_c"/>
    <property type="match status" value="1"/>
</dbReference>
<feature type="domain" description="PAC" evidence="8">
    <location>
        <begin position="262"/>
        <end position="315"/>
    </location>
</feature>
<dbReference type="InterPro" id="IPR052162">
    <property type="entry name" value="Sensor_kinase/Photoreceptor"/>
</dbReference>
<dbReference type="AlphaFoldDB" id="A0A848J517"/>
<dbReference type="Gene3D" id="3.30.565.10">
    <property type="entry name" value="Histidine kinase-like ATPase, C-terminal domain"/>
    <property type="match status" value="1"/>
</dbReference>
<comment type="caution">
    <text evidence="9">The sequence shown here is derived from an EMBL/GenBank/DDBJ whole genome shotgun (WGS) entry which is preliminary data.</text>
</comment>
<sequence length="680" mass="78772">MKDRQIEKQELYSQAIKRIHIAFTHFFNDPEKQIEELFRVGIDLFNMDNASYVEVVREKIIVRFIYSTMANGLAEVQMKELPYYGSMAEDAWDSDDILVFEDLTLEHIPEKYKVFLKQNIRSFIHIPVWIFGEKRGIISWSSSKKLNSPLLQEHLQDLVYLISNSFEKVLELKISGEIQNQYREELQKQMEQYIVSEQLNKMGVWYRDAKTNRLTTSKGAVKAIGIPALGDSVSLDEALKFVHPDDALLLESERKESYETGQPYECEFRLTNGEKEVWMLIKGEPVYDEQGELIAVRGTIQNIDEDRKLRQERNQYKALLEEFVRSNPVPVAMFDTEMRYIMVSERWLADYALDISIIGKKHYDVVPGIKEDWKQRHQEALNGKSQNKENDFIQWPDGSFSYISWAVGPWYYPNKEIGGIILYAEDVTNLKEKELKIAAMADQLTRYSQKLEKSNEDLENFASLIGHDLQEPLRKIKAFGDMLKRNLMGKMEGHDLELLERMVNSSERMQDLVNKLLEESKKSTKDNRKNTSVRSVILDVLDDLEIAVKEADAEVEIDLNSSVYATRQELYRLFQNIISNSIKYREDSRKLKIKISDEIVSEETHILIKDNGIGVDKSNNNLLFEFFTRGKEVSGIKGYGIGLAACRDIMVDLNGEIEIFPAENGGTMVKLAFKNDPLKY</sequence>
<dbReference type="InterPro" id="IPR013655">
    <property type="entry name" value="PAS_fold_3"/>
</dbReference>
<dbReference type="PROSITE" id="PS50109">
    <property type="entry name" value="HIS_KIN"/>
    <property type="match status" value="1"/>
</dbReference>
<feature type="domain" description="Histidine kinase" evidence="7">
    <location>
        <begin position="464"/>
        <end position="677"/>
    </location>
</feature>
<evidence type="ECO:0000256" key="1">
    <source>
        <dbReference type="ARBA" id="ARBA00000085"/>
    </source>
</evidence>
<dbReference type="GO" id="GO:0000155">
    <property type="term" value="F:phosphorelay sensor kinase activity"/>
    <property type="evidence" value="ECO:0007669"/>
    <property type="project" value="InterPro"/>
</dbReference>
<dbReference type="SUPFAM" id="SSF55874">
    <property type="entry name" value="ATPase domain of HSP90 chaperone/DNA topoisomerase II/histidine kinase"/>
    <property type="match status" value="1"/>
</dbReference>
<dbReference type="PANTHER" id="PTHR43304">
    <property type="entry name" value="PHYTOCHROME-LIKE PROTEIN CPH1"/>
    <property type="match status" value="1"/>
</dbReference>
<dbReference type="InterPro" id="IPR005467">
    <property type="entry name" value="His_kinase_dom"/>
</dbReference>
<dbReference type="SMART" id="SM00086">
    <property type="entry name" value="PAC"/>
    <property type="match status" value="1"/>
</dbReference>
<evidence type="ECO:0000259" key="7">
    <source>
        <dbReference type="PROSITE" id="PS50109"/>
    </source>
</evidence>
<dbReference type="RefSeq" id="WP_169684722.1">
    <property type="nucleotide sequence ID" value="NZ_JABBNU010000012.1"/>
</dbReference>
<keyword evidence="5" id="KW-0418">Kinase</keyword>
<accession>A0A848J517</accession>
<dbReference type="CDD" id="cd00082">
    <property type="entry name" value="HisKA"/>
    <property type="match status" value="1"/>
</dbReference>
<comment type="catalytic activity">
    <reaction evidence="1">
        <text>ATP + protein L-histidine = ADP + protein N-phospho-L-histidine.</text>
        <dbReference type="EC" id="2.7.13.3"/>
    </reaction>
</comment>
<name>A0A848J517_9BACT</name>
<keyword evidence="6" id="KW-0175">Coiled coil</keyword>
<reference evidence="9 10" key="1">
    <citation type="submission" date="2020-04" db="EMBL/GenBank/DDBJ databases">
        <title>Flammeovirgaceae bacterium KN852 isolated from deep sea.</title>
        <authorList>
            <person name="Zhang D.-C."/>
        </authorList>
    </citation>
    <scope>NUCLEOTIDE SEQUENCE [LARGE SCALE GENOMIC DNA]</scope>
    <source>
        <strain evidence="9 10">KN852</strain>
    </source>
</reference>
<dbReference type="Pfam" id="PF08447">
    <property type="entry name" value="PAS_3"/>
    <property type="match status" value="1"/>
</dbReference>
<dbReference type="Proteomes" id="UP000559010">
    <property type="component" value="Unassembled WGS sequence"/>
</dbReference>
<dbReference type="InterPro" id="IPR000700">
    <property type="entry name" value="PAS-assoc_C"/>
</dbReference>
<evidence type="ECO:0000313" key="9">
    <source>
        <dbReference type="EMBL" id="NMM50358.1"/>
    </source>
</evidence>
<dbReference type="SUPFAM" id="SSF55785">
    <property type="entry name" value="PYP-like sensor domain (PAS domain)"/>
    <property type="match status" value="2"/>
</dbReference>
<proteinExistence type="predicted"/>
<evidence type="ECO:0000256" key="4">
    <source>
        <dbReference type="ARBA" id="ARBA00022679"/>
    </source>
</evidence>
<evidence type="ECO:0000256" key="5">
    <source>
        <dbReference type="ARBA" id="ARBA00022777"/>
    </source>
</evidence>
<feature type="domain" description="PAC" evidence="8">
    <location>
        <begin position="386"/>
        <end position="439"/>
    </location>
</feature>
<evidence type="ECO:0000256" key="6">
    <source>
        <dbReference type="SAM" id="Coils"/>
    </source>
</evidence>
<dbReference type="InterPro" id="IPR001610">
    <property type="entry name" value="PAC"/>
</dbReference>
<evidence type="ECO:0000313" key="10">
    <source>
        <dbReference type="Proteomes" id="UP000559010"/>
    </source>
</evidence>
<dbReference type="SMART" id="SM00388">
    <property type="entry name" value="HisKA"/>
    <property type="match status" value="1"/>
</dbReference>
<dbReference type="Pfam" id="PF00512">
    <property type="entry name" value="HisKA"/>
    <property type="match status" value="1"/>
</dbReference>
<evidence type="ECO:0000259" key="8">
    <source>
        <dbReference type="PROSITE" id="PS50113"/>
    </source>
</evidence>
<dbReference type="InterPro" id="IPR036097">
    <property type="entry name" value="HisK_dim/P_sf"/>
</dbReference>
<organism evidence="9 10">
    <name type="scientific">Marinigracilibium pacificum</name>
    <dbReference type="NCBI Taxonomy" id="2729599"/>
    <lineage>
        <taxon>Bacteria</taxon>
        <taxon>Pseudomonadati</taxon>
        <taxon>Bacteroidota</taxon>
        <taxon>Cytophagia</taxon>
        <taxon>Cytophagales</taxon>
        <taxon>Flammeovirgaceae</taxon>
        <taxon>Marinigracilibium</taxon>
    </lineage>
</organism>
<dbReference type="PANTHER" id="PTHR43304:SF1">
    <property type="entry name" value="PAC DOMAIN-CONTAINING PROTEIN"/>
    <property type="match status" value="1"/>
</dbReference>
<dbReference type="Gene3D" id="1.10.287.130">
    <property type="match status" value="1"/>
</dbReference>
<dbReference type="Pfam" id="PF08448">
    <property type="entry name" value="PAS_4"/>
    <property type="match status" value="1"/>
</dbReference>
<keyword evidence="3" id="KW-0597">Phosphoprotein</keyword>
<feature type="coiled-coil region" evidence="6">
    <location>
        <begin position="430"/>
        <end position="457"/>
    </location>
</feature>
<dbReference type="SUPFAM" id="SSF47384">
    <property type="entry name" value="Homodimeric domain of signal transducing histidine kinase"/>
    <property type="match status" value="1"/>
</dbReference>
<gene>
    <name evidence="9" type="ORF">HH304_18255</name>
</gene>
<evidence type="ECO:0000256" key="2">
    <source>
        <dbReference type="ARBA" id="ARBA00012438"/>
    </source>
</evidence>
<evidence type="ECO:0000256" key="3">
    <source>
        <dbReference type="ARBA" id="ARBA00022553"/>
    </source>
</evidence>
<protein>
    <recommendedName>
        <fullName evidence="2">histidine kinase</fullName>
        <ecNumber evidence="2">2.7.13.3</ecNumber>
    </recommendedName>
</protein>
<dbReference type="InterPro" id="IPR013656">
    <property type="entry name" value="PAS_4"/>
</dbReference>
<dbReference type="EMBL" id="JABBNU010000012">
    <property type="protein sequence ID" value="NMM50358.1"/>
    <property type="molecule type" value="Genomic_DNA"/>
</dbReference>